<sequence length="309" mass="32103">MPGGRGRRRKNDDAEAIAGLVADPRSPEGVAGGDTAGPSPRPKGSRRKRPEPAPKKSFGRALPLLLGALGIAVIALVVVLVIQFMPGGASAPEQARPVSYTVLGSGDSLNDVLASQDTDSRPLNEHEVFRDEEISSQGITFKLADQALTEDCSEMVWGDDLKKALKGAGCTQAARGAYVSDDYVGLAVLFNLSDTDGSQAVADAMELPDDPDSEAGGFLVTGADDGDVAALGAGYNEAEATVSGHYLLVTWAQPKDSTSTEEKESLSSPLIALSSFRDLLFRRMTQLEEFAEHQGGTSGAGTGAGQPAG</sequence>
<evidence type="ECO:0000313" key="3">
    <source>
        <dbReference type="EMBL" id="GAA1984649.1"/>
    </source>
</evidence>
<evidence type="ECO:0000256" key="1">
    <source>
        <dbReference type="SAM" id="MobiDB-lite"/>
    </source>
</evidence>
<comment type="caution">
    <text evidence="3">The sequence shown here is derived from an EMBL/GenBank/DDBJ whole genome shotgun (WGS) entry which is preliminary data.</text>
</comment>
<evidence type="ECO:0000313" key="4">
    <source>
        <dbReference type="Proteomes" id="UP001501585"/>
    </source>
</evidence>
<keyword evidence="4" id="KW-1185">Reference proteome</keyword>
<protein>
    <submittedName>
        <fullName evidence="3">Uncharacterized protein</fullName>
    </submittedName>
</protein>
<reference evidence="4" key="1">
    <citation type="journal article" date="2019" name="Int. J. Syst. Evol. Microbiol.">
        <title>The Global Catalogue of Microorganisms (GCM) 10K type strain sequencing project: providing services to taxonomists for standard genome sequencing and annotation.</title>
        <authorList>
            <consortium name="The Broad Institute Genomics Platform"/>
            <consortium name="The Broad Institute Genome Sequencing Center for Infectious Disease"/>
            <person name="Wu L."/>
            <person name="Ma J."/>
        </authorList>
    </citation>
    <scope>NUCLEOTIDE SEQUENCE [LARGE SCALE GENOMIC DNA]</scope>
    <source>
        <strain evidence="4">JCM 15313</strain>
    </source>
</reference>
<keyword evidence="2" id="KW-0472">Membrane</keyword>
<dbReference type="EMBL" id="BAAAPC010000003">
    <property type="protein sequence ID" value="GAA1984649.1"/>
    <property type="molecule type" value="Genomic_DNA"/>
</dbReference>
<feature type="region of interest" description="Disordered" evidence="1">
    <location>
        <begin position="290"/>
        <end position="309"/>
    </location>
</feature>
<organism evidence="3 4">
    <name type="scientific">Nocardiopsis rhodophaea</name>
    <dbReference type="NCBI Taxonomy" id="280238"/>
    <lineage>
        <taxon>Bacteria</taxon>
        <taxon>Bacillati</taxon>
        <taxon>Actinomycetota</taxon>
        <taxon>Actinomycetes</taxon>
        <taxon>Streptosporangiales</taxon>
        <taxon>Nocardiopsidaceae</taxon>
        <taxon>Nocardiopsis</taxon>
    </lineage>
</organism>
<gene>
    <name evidence="3" type="ORF">GCM10009799_07540</name>
</gene>
<feature type="region of interest" description="Disordered" evidence="1">
    <location>
        <begin position="1"/>
        <end position="57"/>
    </location>
</feature>
<keyword evidence="2" id="KW-0812">Transmembrane</keyword>
<evidence type="ECO:0000256" key="2">
    <source>
        <dbReference type="SAM" id="Phobius"/>
    </source>
</evidence>
<accession>A0ABP5DRX2</accession>
<keyword evidence="2" id="KW-1133">Transmembrane helix</keyword>
<name>A0ABP5DRX2_9ACTN</name>
<dbReference type="RefSeq" id="WP_344160195.1">
    <property type="nucleotide sequence ID" value="NZ_BAAAPC010000003.1"/>
</dbReference>
<proteinExistence type="predicted"/>
<feature type="transmembrane region" description="Helical" evidence="2">
    <location>
        <begin position="64"/>
        <end position="85"/>
    </location>
</feature>
<feature type="compositionally biased region" description="Gly residues" evidence="1">
    <location>
        <begin position="296"/>
        <end position="309"/>
    </location>
</feature>
<dbReference type="Proteomes" id="UP001501585">
    <property type="component" value="Unassembled WGS sequence"/>
</dbReference>